<dbReference type="SUPFAM" id="SSF161098">
    <property type="entry name" value="MetI-like"/>
    <property type="match status" value="1"/>
</dbReference>
<dbReference type="PANTHER" id="PTHR30450:SF1">
    <property type="entry name" value="D-METHIONINE TRANSPORT SYSTEM PERMEASE PROTEIN METI-RELATED"/>
    <property type="match status" value="1"/>
</dbReference>
<evidence type="ECO:0000256" key="3">
    <source>
        <dbReference type="ARBA" id="ARBA00022448"/>
    </source>
</evidence>
<reference evidence="10 11" key="1">
    <citation type="submission" date="2019-07" db="EMBL/GenBank/DDBJ databases">
        <title>Genomic Encyclopedia of Type Strains, Phase I: the one thousand microbial genomes (KMG-I) project.</title>
        <authorList>
            <person name="Kyrpides N."/>
        </authorList>
    </citation>
    <scope>NUCLEOTIDE SEQUENCE [LARGE SCALE GENOMIC DNA]</scope>
    <source>
        <strain evidence="10 11">DSM 6562</strain>
    </source>
</reference>
<feature type="transmembrane region" description="Helical" evidence="8">
    <location>
        <begin position="126"/>
        <end position="143"/>
    </location>
</feature>
<proteinExistence type="inferred from homology"/>
<comment type="subcellular location">
    <subcellularLocation>
        <location evidence="1 8">Cell membrane</location>
        <topology evidence="1 8">Multi-pass membrane protein</topology>
    </subcellularLocation>
</comment>
<feature type="transmembrane region" description="Helical" evidence="8">
    <location>
        <begin position="91"/>
        <end position="114"/>
    </location>
</feature>
<dbReference type="Pfam" id="PF00528">
    <property type="entry name" value="BPD_transp_1"/>
    <property type="match status" value="1"/>
</dbReference>
<evidence type="ECO:0000256" key="2">
    <source>
        <dbReference type="ARBA" id="ARBA00007069"/>
    </source>
</evidence>
<dbReference type="EMBL" id="VNHM01000008">
    <property type="protein sequence ID" value="TYO95354.1"/>
    <property type="molecule type" value="Genomic_DNA"/>
</dbReference>
<feature type="transmembrane region" description="Helical" evidence="8">
    <location>
        <begin position="64"/>
        <end position="85"/>
    </location>
</feature>
<dbReference type="PROSITE" id="PS50928">
    <property type="entry name" value="ABC_TM1"/>
    <property type="match status" value="1"/>
</dbReference>
<dbReference type="Proteomes" id="UP000323166">
    <property type="component" value="Unassembled WGS sequence"/>
</dbReference>
<evidence type="ECO:0000256" key="5">
    <source>
        <dbReference type="ARBA" id="ARBA00022692"/>
    </source>
</evidence>
<accession>A0A5S4ZRA0</accession>
<feature type="transmembrane region" description="Helical" evidence="8">
    <location>
        <begin position="197"/>
        <end position="216"/>
    </location>
</feature>
<keyword evidence="5 8" id="KW-0812">Transmembrane</keyword>
<evidence type="ECO:0000313" key="10">
    <source>
        <dbReference type="EMBL" id="TYO95354.1"/>
    </source>
</evidence>
<dbReference type="AlphaFoldDB" id="A0A5S4ZRA0"/>
<dbReference type="PANTHER" id="PTHR30450">
    <property type="entry name" value="ABC TRANSPORTER PERMEASE"/>
    <property type="match status" value="1"/>
</dbReference>
<keyword evidence="3 8" id="KW-0813">Transport</keyword>
<evidence type="ECO:0000259" key="9">
    <source>
        <dbReference type="PROSITE" id="PS50928"/>
    </source>
</evidence>
<feature type="transmembrane region" description="Helical" evidence="8">
    <location>
        <begin position="26"/>
        <end position="52"/>
    </location>
</feature>
<sequence length="228" mass="24617">MPEMLVNMGINGWLAEKLVLATWETIYMVLTSTVLSYLFGLPLGVILVITAKGHILESNVVNRVLGWIINATRSIPFIIFLILLIPVTRLIVGTSIGTVASIVPLTLAAIPFVARLVETSLKEIEWGLIEAALSMGANTWTIISKVLLPEAKPSLFLGVAITTINLVGYSAMAGIVGGGGLGTLAYYYGYQRYDNSIMWATVIVLIVLVQGIQMLGDNLAAKVSNKRR</sequence>
<dbReference type="NCBIfam" id="NF008049">
    <property type="entry name" value="PRK10782.1"/>
    <property type="match status" value="1"/>
</dbReference>
<organism evidence="10 11">
    <name type="scientific">Desulfallas thermosapovorans DSM 6562</name>
    <dbReference type="NCBI Taxonomy" id="1121431"/>
    <lineage>
        <taxon>Bacteria</taxon>
        <taxon>Bacillati</taxon>
        <taxon>Bacillota</taxon>
        <taxon>Clostridia</taxon>
        <taxon>Eubacteriales</taxon>
        <taxon>Desulfallaceae</taxon>
        <taxon>Desulfallas</taxon>
    </lineage>
</organism>
<comment type="caution">
    <text evidence="10">The sequence shown here is derived from an EMBL/GenBank/DDBJ whole genome shotgun (WGS) entry which is preliminary data.</text>
</comment>
<evidence type="ECO:0000256" key="1">
    <source>
        <dbReference type="ARBA" id="ARBA00004651"/>
    </source>
</evidence>
<keyword evidence="6 8" id="KW-1133">Transmembrane helix</keyword>
<keyword evidence="11" id="KW-1185">Reference proteome</keyword>
<dbReference type="CDD" id="cd06261">
    <property type="entry name" value="TM_PBP2"/>
    <property type="match status" value="1"/>
</dbReference>
<dbReference type="GO" id="GO:0005886">
    <property type="term" value="C:plasma membrane"/>
    <property type="evidence" value="ECO:0007669"/>
    <property type="project" value="UniProtKB-SubCell"/>
</dbReference>
<evidence type="ECO:0000256" key="8">
    <source>
        <dbReference type="RuleBase" id="RU363032"/>
    </source>
</evidence>
<feature type="domain" description="ABC transmembrane type-1" evidence="9">
    <location>
        <begin position="22"/>
        <end position="216"/>
    </location>
</feature>
<dbReference type="RefSeq" id="WP_423244331.1">
    <property type="nucleotide sequence ID" value="NZ_VNHM01000008.1"/>
</dbReference>
<dbReference type="FunFam" id="1.10.3720.10:FF:000002">
    <property type="entry name" value="D-methionine ABC transporter permease MetI"/>
    <property type="match status" value="1"/>
</dbReference>
<dbReference type="InterPro" id="IPR035906">
    <property type="entry name" value="MetI-like_sf"/>
</dbReference>
<dbReference type="InterPro" id="IPR051322">
    <property type="entry name" value="AA_ABC_Transporter_Permease"/>
</dbReference>
<evidence type="ECO:0000256" key="7">
    <source>
        <dbReference type="ARBA" id="ARBA00023136"/>
    </source>
</evidence>
<protein>
    <submittedName>
        <fullName evidence="10">D-methionine transport system permease protein</fullName>
    </submittedName>
</protein>
<dbReference type="Gene3D" id="1.10.3720.10">
    <property type="entry name" value="MetI-like"/>
    <property type="match status" value="1"/>
</dbReference>
<evidence type="ECO:0000256" key="6">
    <source>
        <dbReference type="ARBA" id="ARBA00022989"/>
    </source>
</evidence>
<gene>
    <name evidence="10" type="ORF">LX24_01705</name>
</gene>
<evidence type="ECO:0000256" key="4">
    <source>
        <dbReference type="ARBA" id="ARBA00022475"/>
    </source>
</evidence>
<keyword evidence="7 8" id="KW-0472">Membrane</keyword>
<comment type="similarity">
    <text evidence="2">Belongs to the binding-protein-dependent transport system permease family. CysTW subfamily.</text>
</comment>
<dbReference type="GO" id="GO:0048473">
    <property type="term" value="P:D-methionine transmembrane transport"/>
    <property type="evidence" value="ECO:0007669"/>
    <property type="project" value="TreeGrafter"/>
</dbReference>
<keyword evidence="4" id="KW-1003">Cell membrane</keyword>
<feature type="transmembrane region" description="Helical" evidence="8">
    <location>
        <begin position="155"/>
        <end position="188"/>
    </location>
</feature>
<name>A0A5S4ZRA0_9FIRM</name>
<evidence type="ECO:0000313" key="11">
    <source>
        <dbReference type="Proteomes" id="UP000323166"/>
    </source>
</evidence>
<dbReference type="InterPro" id="IPR000515">
    <property type="entry name" value="MetI-like"/>
</dbReference>